<dbReference type="SUPFAM" id="SSF47413">
    <property type="entry name" value="lambda repressor-like DNA-binding domains"/>
    <property type="match status" value="1"/>
</dbReference>
<dbReference type="Proteomes" id="UP000294547">
    <property type="component" value="Unassembled WGS sequence"/>
</dbReference>
<keyword evidence="3" id="KW-1185">Reference proteome</keyword>
<dbReference type="EMBL" id="SNXY01000007">
    <property type="protein sequence ID" value="TDP85371.1"/>
    <property type="molecule type" value="Genomic_DNA"/>
</dbReference>
<dbReference type="OrthoDB" id="407979at2"/>
<dbReference type="InterPro" id="IPR001387">
    <property type="entry name" value="Cro/C1-type_HTH"/>
</dbReference>
<gene>
    <name evidence="2" type="ORF">EDD54_2224</name>
</gene>
<dbReference type="Pfam" id="PF01381">
    <property type="entry name" value="HTH_3"/>
    <property type="match status" value="1"/>
</dbReference>
<protein>
    <submittedName>
        <fullName evidence="2">Helix-turn-helix protein</fullName>
    </submittedName>
</protein>
<dbReference type="GO" id="GO:0003677">
    <property type="term" value="F:DNA binding"/>
    <property type="evidence" value="ECO:0007669"/>
    <property type="project" value="InterPro"/>
</dbReference>
<evidence type="ECO:0000259" key="1">
    <source>
        <dbReference type="PROSITE" id="PS50943"/>
    </source>
</evidence>
<dbReference type="Gene3D" id="1.10.260.40">
    <property type="entry name" value="lambda repressor-like DNA-binding domains"/>
    <property type="match status" value="1"/>
</dbReference>
<name>A0A4R6RG25_9HYPH</name>
<reference evidence="2 3" key="1">
    <citation type="submission" date="2019-03" db="EMBL/GenBank/DDBJ databases">
        <title>Genomic Encyclopedia of Type Strains, Phase IV (KMG-IV): sequencing the most valuable type-strain genomes for metagenomic binning, comparative biology and taxonomic classification.</title>
        <authorList>
            <person name="Goeker M."/>
        </authorList>
    </citation>
    <scope>NUCLEOTIDE SEQUENCE [LARGE SCALE GENOMIC DNA]</scope>
    <source>
        <strain evidence="2 3">DSM 102969</strain>
    </source>
</reference>
<evidence type="ECO:0000313" key="2">
    <source>
        <dbReference type="EMBL" id="TDP85371.1"/>
    </source>
</evidence>
<dbReference type="InterPro" id="IPR010982">
    <property type="entry name" value="Lambda_DNA-bd_dom_sf"/>
</dbReference>
<feature type="domain" description="HTH cro/C1-type" evidence="1">
    <location>
        <begin position="66"/>
        <end position="120"/>
    </location>
</feature>
<dbReference type="RefSeq" id="WP_126541221.1">
    <property type="nucleotide sequence ID" value="NZ_BSPM01000004.1"/>
</dbReference>
<organism evidence="2 3">
    <name type="scientific">Oharaeibacter diazotrophicus</name>
    <dbReference type="NCBI Taxonomy" id="1920512"/>
    <lineage>
        <taxon>Bacteria</taxon>
        <taxon>Pseudomonadati</taxon>
        <taxon>Pseudomonadota</taxon>
        <taxon>Alphaproteobacteria</taxon>
        <taxon>Hyphomicrobiales</taxon>
        <taxon>Pleomorphomonadaceae</taxon>
        <taxon>Oharaeibacter</taxon>
    </lineage>
</organism>
<dbReference type="SMART" id="SM00530">
    <property type="entry name" value="HTH_XRE"/>
    <property type="match status" value="1"/>
</dbReference>
<dbReference type="PROSITE" id="PS50943">
    <property type="entry name" value="HTH_CROC1"/>
    <property type="match status" value="1"/>
</dbReference>
<accession>A0A4R6RG25</accession>
<evidence type="ECO:0000313" key="3">
    <source>
        <dbReference type="Proteomes" id="UP000294547"/>
    </source>
</evidence>
<dbReference type="CDD" id="cd00093">
    <property type="entry name" value="HTH_XRE"/>
    <property type="match status" value="1"/>
</dbReference>
<sequence length="130" mass="13847">MNVKIQTIEIPGGEPMVVMTRSDFEALRDAADAAEAAAVRAGIARGEIETFTEEETLAYLAAATPLAFWRRRRGLSQQALAAAAGISQSYVADLEAGRRKGDPALFLRLARALGVAMEAIVVDEERGAGE</sequence>
<proteinExistence type="predicted"/>
<comment type="caution">
    <text evidence="2">The sequence shown here is derived from an EMBL/GenBank/DDBJ whole genome shotgun (WGS) entry which is preliminary data.</text>
</comment>
<dbReference type="AlphaFoldDB" id="A0A4R6RG25"/>